<dbReference type="PANTHER" id="PTHR12526:SF572">
    <property type="entry name" value="BLL5144 PROTEIN"/>
    <property type="match status" value="1"/>
</dbReference>
<gene>
    <name evidence="3" type="ORF">SAMN02745219_01538</name>
</gene>
<keyword evidence="4" id="KW-1185">Reference proteome</keyword>
<accession>A0A1M6FSX2</accession>
<feature type="domain" description="Glycosyltransferase subfamily 4-like N-terminal" evidence="2">
    <location>
        <begin position="12"/>
        <end position="170"/>
    </location>
</feature>
<dbReference type="SUPFAM" id="SSF53756">
    <property type="entry name" value="UDP-Glycosyltransferase/glycogen phosphorylase"/>
    <property type="match status" value="1"/>
</dbReference>
<feature type="domain" description="Glycosyl transferase family 1" evidence="1">
    <location>
        <begin position="176"/>
        <end position="340"/>
    </location>
</feature>
<dbReference type="AlphaFoldDB" id="A0A1M6FSX2"/>
<dbReference type="Gene3D" id="3.40.50.2000">
    <property type="entry name" value="Glycogen Phosphorylase B"/>
    <property type="match status" value="2"/>
</dbReference>
<evidence type="ECO:0000259" key="2">
    <source>
        <dbReference type="Pfam" id="PF13439"/>
    </source>
</evidence>
<evidence type="ECO:0000313" key="4">
    <source>
        <dbReference type="Proteomes" id="UP000184529"/>
    </source>
</evidence>
<dbReference type="InterPro" id="IPR028098">
    <property type="entry name" value="Glyco_trans_4-like_N"/>
</dbReference>
<dbReference type="EMBL" id="FQZM01000017">
    <property type="protein sequence ID" value="SHJ00794.1"/>
    <property type="molecule type" value="Genomic_DNA"/>
</dbReference>
<dbReference type="Pfam" id="PF00534">
    <property type="entry name" value="Glycos_transf_1"/>
    <property type="match status" value="1"/>
</dbReference>
<proteinExistence type="predicted"/>
<dbReference type="OrthoDB" id="9795068at2"/>
<sequence>MRLVLIYLGRLGGGAVYSLEVARALGRKCDLTAVISAQVENLNAWKELGIKIIAVPTYKNAGEFIFSTLFLYRWWRIALKIKQLKPEVLYYPMIHFWTPLINWHFPHIPKVITLHDPVLHLGERNPLQKFIQDISTGQATRLIILSRIFEDCLISKGIARSKIDIIPHGVFSYYKKWKKKHTPFLSSKNILFFGRITPYKGLKVLLRSFPLIKKKVPEAKLIIAGSGNLKQYGKLFRDCSDDIQIVNRWIPEEDVASFFEQARLVVLPYTEATQSGIVPIAYAFGLPVVATDTGGLREQVIHGKTGYLVPPGDPNSMAEACIKLLQEEETARKMGMAGYETAIKDWNWDVIAEKILYSCQQSRS</sequence>
<dbReference type="GO" id="GO:0016757">
    <property type="term" value="F:glycosyltransferase activity"/>
    <property type="evidence" value="ECO:0007669"/>
    <property type="project" value="InterPro"/>
</dbReference>
<protein>
    <submittedName>
        <fullName evidence="3">Glycosyltransferase involved in cell wall bisynthesis</fullName>
    </submittedName>
</protein>
<dbReference type="Proteomes" id="UP000184529">
    <property type="component" value="Unassembled WGS sequence"/>
</dbReference>
<dbReference type="RefSeq" id="WP_072868565.1">
    <property type="nucleotide sequence ID" value="NZ_FQZM01000017.1"/>
</dbReference>
<dbReference type="Pfam" id="PF13439">
    <property type="entry name" value="Glyco_transf_4"/>
    <property type="match status" value="1"/>
</dbReference>
<name>A0A1M6FSX2_9FIRM</name>
<dbReference type="CDD" id="cd03801">
    <property type="entry name" value="GT4_PimA-like"/>
    <property type="match status" value="1"/>
</dbReference>
<reference evidence="4" key="1">
    <citation type="submission" date="2016-11" db="EMBL/GenBank/DDBJ databases">
        <authorList>
            <person name="Varghese N."/>
            <person name="Submissions S."/>
        </authorList>
    </citation>
    <scope>NUCLEOTIDE SEQUENCE [LARGE SCALE GENOMIC DNA]</scope>
    <source>
        <strain evidence="4">DSM 16057</strain>
    </source>
</reference>
<dbReference type="InterPro" id="IPR001296">
    <property type="entry name" value="Glyco_trans_1"/>
</dbReference>
<dbReference type="PANTHER" id="PTHR12526">
    <property type="entry name" value="GLYCOSYLTRANSFERASE"/>
    <property type="match status" value="1"/>
</dbReference>
<organism evidence="3 4">
    <name type="scientific">Desulfofundulus thermosubterraneus DSM 16057</name>
    <dbReference type="NCBI Taxonomy" id="1121432"/>
    <lineage>
        <taxon>Bacteria</taxon>
        <taxon>Bacillati</taxon>
        <taxon>Bacillota</taxon>
        <taxon>Clostridia</taxon>
        <taxon>Eubacteriales</taxon>
        <taxon>Peptococcaceae</taxon>
        <taxon>Desulfofundulus</taxon>
    </lineage>
</organism>
<dbReference type="STRING" id="1121432.SAMN02745219_01538"/>
<evidence type="ECO:0000259" key="1">
    <source>
        <dbReference type="Pfam" id="PF00534"/>
    </source>
</evidence>
<evidence type="ECO:0000313" key="3">
    <source>
        <dbReference type="EMBL" id="SHJ00794.1"/>
    </source>
</evidence>
<keyword evidence="3" id="KW-0808">Transferase</keyword>